<sequence length="179" mass="20286">MGTRFYILLMLIGEAYMIFPKTYEASFISFNSNGTEYADFSKIRFLGRERMANGTLELKLDLDDKNFSVSGESFLDSTGSGEYKQLPFTIPKQPICQALESNKIFFEASLKRGVNTDFPIDTNPCPVPKGIYYFKDVLAKTDNWPSIMPRGYFKAVAKLFKNDELVAALEIVVRITDLP</sequence>
<reference evidence="2" key="3">
    <citation type="submission" date="2025-05" db="UniProtKB">
        <authorList>
            <consortium name="EnsemblMetazoa"/>
        </authorList>
    </citation>
    <scope>IDENTIFICATION</scope>
</reference>
<dbReference type="InterPro" id="IPR010512">
    <property type="entry name" value="DUF1091"/>
</dbReference>
<feature type="signal peptide" evidence="1">
    <location>
        <begin position="1"/>
        <end position="17"/>
    </location>
</feature>
<organism evidence="4">
    <name type="scientific">Drosophila rhopaloa</name>
    <name type="common">Fruit fly</name>
    <dbReference type="NCBI Taxonomy" id="1041015"/>
    <lineage>
        <taxon>Eukaryota</taxon>
        <taxon>Metazoa</taxon>
        <taxon>Ecdysozoa</taxon>
        <taxon>Arthropoda</taxon>
        <taxon>Hexapoda</taxon>
        <taxon>Insecta</taxon>
        <taxon>Pterygota</taxon>
        <taxon>Neoptera</taxon>
        <taxon>Endopterygota</taxon>
        <taxon>Diptera</taxon>
        <taxon>Brachycera</taxon>
        <taxon>Muscomorpha</taxon>
        <taxon>Ephydroidea</taxon>
        <taxon>Drosophilidae</taxon>
        <taxon>Drosophila</taxon>
        <taxon>Sophophora</taxon>
    </lineage>
</organism>
<dbReference type="EnsemblMetazoa" id="XM_017123197.1">
    <property type="protein sequence ID" value="XP_016978686.1"/>
    <property type="gene ID" value="LOC108044258"/>
</dbReference>
<accession>A0A6P4F056</accession>
<evidence type="ECO:0000313" key="4">
    <source>
        <dbReference type="RefSeq" id="XP_016978686.1"/>
    </source>
</evidence>
<proteinExistence type="predicted"/>
<evidence type="ECO:0000256" key="1">
    <source>
        <dbReference type="SAM" id="SignalP"/>
    </source>
</evidence>
<dbReference type="RefSeq" id="XP_016978686.1">
    <property type="nucleotide sequence ID" value="XM_017123197.1"/>
</dbReference>
<reference evidence="4" key="2">
    <citation type="submission" date="2025-04" db="UniProtKB">
        <authorList>
            <consortium name="RefSeq"/>
        </authorList>
    </citation>
    <scope>IDENTIFICATION</scope>
</reference>
<dbReference type="Proteomes" id="UP001652680">
    <property type="component" value="Unassembled WGS sequence"/>
</dbReference>
<name>A0A6P4F056_DRORH</name>
<dbReference type="AlphaFoldDB" id="A0A6P4F056"/>
<dbReference type="PANTHER" id="PTHR21112:SF0">
    <property type="entry name" value="CHEMOSENSORY PROTEIN A 29A-RELATED"/>
    <property type="match status" value="1"/>
</dbReference>
<feature type="chain" id="PRO_5027818376" evidence="1">
    <location>
        <begin position="18"/>
        <end position="179"/>
    </location>
</feature>
<keyword evidence="3" id="KW-1185">Reference proteome</keyword>
<dbReference type="Pfam" id="PF06477">
    <property type="entry name" value="DUF1091"/>
    <property type="match status" value="1"/>
</dbReference>
<reference evidence="3" key="1">
    <citation type="journal article" date="2021" name="Elife">
        <title>Highly contiguous assemblies of 101 drosophilid genomes.</title>
        <authorList>
            <person name="Kim B.Y."/>
            <person name="Wang J.R."/>
            <person name="Miller D.E."/>
            <person name="Barmina O."/>
            <person name="Delaney E."/>
            <person name="Thompson A."/>
            <person name="Comeault A.A."/>
            <person name="Peede D."/>
            <person name="D'Agostino E.R."/>
            <person name="Pelaez J."/>
            <person name="Aguilar J.M."/>
            <person name="Haji D."/>
            <person name="Matsunaga T."/>
            <person name="Armstrong E.E."/>
            <person name="Zych M."/>
            <person name="Ogawa Y."/>
            <person name="Stamenkovic-Radak M."/>
            <person name="Jelic M."/>
            <person name="Veselinovic M.S."/>
            <person name="Tanaskovic M."/>
            <person name="Eric P."/>
            <person name="Gao J.J."/>
            <person name="Katoh T.K."/>
            <person name="Toda M.J."/>
            <person name="Watabe H."/>
            <person name="Watada M."/>
            <person name="Davis J.S."/>
            <person name="Moyle L.C."/>
            <person name="Manoli G."/>
            <person name="Bertolini E."/>
            <person name="Kostal V."/>
            <person name="Hawley R.S."/>
            <person name="Takahashi A."/>
            <person name="Jones C.D."/>
            <person name="Price D.K."/>
            <person name="Whiteman N."/>
            <person name="Kopp A."/>
            <person name="Matute D.R."/>
            <person name="Petrov D.A."/>
        </authorList>
    </citation>
    <scope>NUCLEOTIDE SEQUENCE [LARGE SCALE GENOMIC DNA]</scope>
</reference>
<keyword evidence="1" id="KW-0732">Signal</keyword>
<dbReference type="PANTHER" id="PTHR21112">
    <property type="entry name" value="CHEMOSENSORY PROTEIN A 29A-RELATED"/>
    <property type="match status" value="1"/>
</dbReference>
<dbReference type="GeneID" id="108044258"/>
<evidence type="ECO:0000313" key="2">
    <source>
        <dbReference type="EnsemblMetazoa" id="XP_016978686.1"/>
    </source>
</evidence>
<evidence type="ECO:0000313" key="3">
    <source>
        <dbReference type="Proteomes" id="UP001652680"/>
    </source>
</evidence>
<gene>
    <name evidence="4" type="primary">LOC108044258</name>
    <name evidence="2" type="synonym">108044258</name>
</gene>
<protein>
    <submittedName>
        <fullName evidence="4">Uncharacterized protein LOC108044258</fullName>
    </submittedName>
</protein>
<dbReference type="OrthoDB" id="7851871at2759"/>